<feature type="transmembrane region" description="Helical" evidence="1">
    <location>
        <begin position="20"/>
        <end position="38"/>
    </location>
</feature>
<keyword evidence="1" id="KW-1133">Transmembrane helix</keyword>
<keyword evidence="4" id="KW-1185">Reference proteome</keyword>
<feature type="transmembrane region" description="Helical" evidence="1">
    <location>
        <begin position="180"/>
        <end position="209"/>
    </location>
</feature>
<reference evidence="3 4" key="1">
    <citation type="submission" date="2019-05" db="EMBL/GenBank/DDBJ databases">
        <authorList>
            <person name="Lee S.D."/>
        </authorList>
    </citation>
    <scope>NUCLEOTIDE SEQUENCE [LARGE SCALE GENOMIC DNA]</scope>
    <source>
        <strain evidence="3 4">GH2-6</strain>
    </source>
</reference>
<feature type="transmembrane region" description="Helical" evidence="1">
    <location>
        <begin position="138"/>
        <end position="160"/>
    </location>
</feature>
<evidence type="ECO:0000313" key="4">
    <source>
        <dbReference type="Proteomes" id="UP000307874"/>
    </source>
</evidence>
<feature type="domain" description="DUF1206" evidence="2">
    <location>
        <begin position="15"/>
        <end position="80"/>
    </location>
</feature>
<organism evidence="3 4">
    <name type="scientific">Martelella lutilitoris</name>
    <dbReference type="NCBI Taxonomy" id="2583532"/>
    <lineage>
        <taxon>Bacteria</taxon>
        <taxon>Pseudomonadati</taxon>
        <taxon>Pseudomonadota</taxon>
        <taxon>Alphaproteobacteria</taxon>
        <taxon>Hyphomicrobiales</taxon>
        <taxon>Aurantimonadaceae</taxon>
        <taxon>Martelella</taxon>
    </lineage>
</organism>
<gene>
    <name evidence="3" type="ORF">FF124_04395</name>
</gene>
<dbReference type="Proteomes" id="UP000307874">
    <property type="component" value="Unassembled WGS sequence"/>
</dbReference>
<keyword evidence="1" id="KW-0472">Membrane</keyword>
<keyword evidence="1" id="KW-0812">Transmembrane</keyword>
<evidence type="ECO:0000313" key="3">
    <source>
        <dbReference type="EMBL" id="TNB49234.1"/>
    </source>
</evidence>
<dbReference type="Pfam" id="PF06724">
    <property type="entry name" value="DUF1206"/>
    <property type="match status" value="2"/>
</dbReference>
<sequence length="264" mass="27786">MRKGARWIKHLARTGYFARGLVYTIIGLFAVLAAIGAAESKDTKGALQTLLEQPFGSVLIAILIIGLISYGVWRVFQSVMDPDDHGTGAKGLAVRAGLFSSAVTYGLLALYALSLVGISNGGGRGGGASPAEMLAAFVGSRPVSLGLAAIFLGVAIAHWVKAYKRKYADHLKASETVMEWLHPISITGLTARGCVFATLAVMLVLRGLSSGEGGETPGLKDALEYIQDLPFGAFLLAALGIGVVLFAVYSFAEAIWREINIEDA</sequence>
<dbReference type="InterPro" id="IPR009597">
    <property type="entry name" value="DUF1206"/>
</dbReference>
<dbReference type="EMBL" id="VCLB01000002">
    <property type="protein sequence ID" value="TNB49234.1"/>
    <property type="molecule type" value="Genomic_DNA"/>
</dbReference>
<reference evidence="3 4" key="2">
    <citation type="submission" date="2019-06" db="EMBL/GenBank/DDBJ databases">
        <title>Martelella lutilitoris sp. nov., isolated from a tidal mudflat.</title>
        <authorList>
            <person name="Kim Y.-J."/>
        </authorList>
    </citation>
    <scope>NUCLEOTIDE SEQUENCE [LARGE SCALE GENOMIC DNA]</scope>
    <source>
        <strain evidence="3 4">GH2-6</strain>
    </source>
</reference>
<feature type="transmembrane region" description="Helical" evidence="1">
    <location>
        <begin position="229"/>
        <end position="252"/>
    </location>
</feature>
<feature type="transmembrane region" description="Helical" evidence="1">
    <location>
        <begin position="58"/>
        <end position="76"/>
    </location>
</feature>
<dbReference type="OrthoDB" id="5702018at2"/>
<dbReference type="AlphaFoldDB" id="A0A5C4JVG9"/>
<proteinExistence type="predicted"/>
<dbReference type="RefSeq" id="WP_138747264.1">
    <property type="nucleotide sequence ID" value="NZ_VCLB01000002.1"/>
</dbReference>
<comment type="caution">
    <text evidence="3">The sequence shown here is derived from an EMBL/GenBank/DDBJ whole genome shotgun (WGS) entry which is preliminary data.</text>
</comment>
<evidence type="ECO:0000256" key="1">
    <source>
        <dbReference type="SAM" id="Phobius"/>
    </source>
</evidence>
<evidence type="ECO:0000259" key="2">
    <source>
        <dbReference type="Pfam" id="PF06724"/>
    </source>
</evidence>
<accession>A0A5C4JVG9</accession>
<feature type="transmembrane region" description="Helical" evidence="1">
    <location>
        <begin position="97"/>
        <end position="118"/>
    </location>
</feature>
<feature type="domain" description="DUF1206" evidence="2">
    <location>
        <begin position="188"/>
        <end position="257"/>
    </location>
</feature>
<protein>
    <submittedName>
        <fullName evidence="3">DUF1206 domain-containing protein</fullName>
    </submittedName>
</protein>
<name>A0A5C4JVG9_9HYPH</name>